<dbReference type="InterPro" id="IPR002641">
    <property type="entry name" value="PNPLA_dom"/>
</dbReference>
<feature type="active site" description="Proton acceptor" evidence="2">
    <location>
        <position position="204"/>
    </location>
</feature>
<keyword evidence="2" id="KW-0442">Lipid degradation</keyword>
<dbReference type="Proteomes" id="UP000297564">
    <property type="component" value="Unassembled WGS sequence"/>
</dbReference>
<dbReference type="SUPFAM" id="SSF52151">
    <property type="entry name" value="FabD/lysophospholipase-like"/>
    <property type="match status" value="1"/>
</dbReference>
<evidence type="ECO:0000313" key="5">
    <source>
        <dbReference type="Proteomes" id="UP000297564"/>
    </source>
</evidence>
<accession>A0A4Z0BHP0</accession>
<gene>
    <name evidence="4" type="ORF">EZ242_13690</name>
</gene>
<dbReference type="InterPro" id="IPR016035">
    <property type="entry name" value="Acyl_Trfase/lysoPLipase"/>
</dbReference>
<dbReference type="OrthoDB" id="5508529at2"/>
<comment type="caution">
    <text evidence="4">The sequence shown here is derived from an EMBL/GenBank/DDBJ whole genome shotgun (WGS) entry which is preliminary data.</text>
</comment>
<dbReference type="EMBL" id="SMLL01000005">
    <property type="protein sequence ID" value="TFY98822.1"/>
    <property type="molecule type" value="Genomic_DNA"/>
</dbReference>
<dbReference type="Pfam" id="PF01734">
    <property type="entry name" value="Patatin"/>
    <property type="match status" value="1"/>
</dbReference>
<dbReference type="PROSITE" id="PS51635">
    <property type="entry name" value="PNPLA"/>
    <property type="match status" value="1"/>
</dbReference>
<dbReference type="GO" id="GO:0016042">
    <property type="term" value="P:lipid catabolic process"/>
    <property type="evidence" value="ECO:0007669"/>
    <property type="project" value="UniProtKB-UniRule"/>
</dbReference>
<protein>
    <submittedName>
        <fullName evidence="4">Patatin-like phospholipase family protein</fullName>
    </submittedName>
</protein>
<sequence length="279" mass="30479">MFGKLDDHYEQLSFSGGGLRCFWQGGALDSLQEVFTMAPARIAAASGGALAAACFISGRGGKLIDAFCDRLRRHDRNVAPDAVLDGRKLTPHERIYREVVADVLDRQACEAVAEGPQFEVLLAEPPRWLPAAAAATLTMVLYEADKHIRSTPHGRWARAAGARELRVDGRQAAREGSLVELICKAATIPPIFDMRERRGRPVIDAGTIDNAPMPRGSSGSTLVLLTRSYRKLPEVEGRTYLFPSHATEADKIDFTDADALHAAYSQGRKDIEQLLAQRG</sequence>
<dbReference type="Gene3D" id="3.40.1090.10">
    <property type="entry name" value="Cytosolic phospholipase A2 catalytic domain"/>
    <property type="match status" value="1"/>
</dbReference>
<proteinExistence type="predicted"/>
<name>A0A4Z0BHP0_9BURK</name>
<evidence type="ECO:0000256" key="1">
    <source>
        <dbReference type="ARBA" id="ARBA00023098"/>
    </source>
</evidence>
<keyword evidence="1 2" id="KW-0443">Lipid metabolism</keyword>
<organism evidence="4 5">
    <name type="scientific">Ramlibacter rhizophilus</name>
    <dbReference type="NCBI Taxonomy" id="1781167"/>
    <lineage>
        <taxon>Bacteria</taxon>
        <taxon>Pseudomonadati</taxon>
        <taxon>Pseudomonadota</taxon>
        <taxon>Betaproteobacteria</taxon>
        <taxon>Burkholderiales</taxon>
        <taxon>Comamonadaceae</taxon>
        <taxon>Ramlibacter</taxon>
    </lineage>
</organism>
<keyword evidence="2" id="KW-0378">Hydrolase</keyword>
<evidence type="ECO:0000259" key="3">
    <source>
        <dbReference type="PROSITE" id="PS51635"/>
    </source>
</evidence>
<feature type="active site" description="Nucleophile" evidence="2">
    <location>
        <position position="46"/>
    </location>
</feature>
<dbReference type="GO" id="GO:0016787">
    <property type="term" value="F:hydrolase activity"/>
    <property type="evidence" value="ECO:0007669"/>
    <property type="project" value="UniProtKB-UniRule"/>
</dbReference>
<comment type="caution">
    <text evidence="2">Lacks conserved residue(s) required for the propagation of feature annotation.</text>
</comment>
<keyword evidence="5" id="KW-1185">Reference proteome</keyword>
<evidence type="ECO:0000313" key="4">
    <source>
        <dbReference type="EMBL" id="TFY98822.1"/>
    </source>
</evidence>
<dbReference type="AlphaFoldDB" id="A0A4Z0BHP0"/>
<reference evidence="4 5" key="1">
    <citation type="submission" date="2019-03" db="EMBL/GenBank/DDBJ databases">
        <title>Ramlibacter rhizophilus CCTCC AB2015357, whole genome shotgun sequence.</title>
        <authorList>
            <person name="Zhang X."/>
            <person name="Feng G."/>
            <person name="Zhu H."/>
        </authorList>
    </citation>
    <scope>NUCLEOTIDE SEQUENCE [LARGE SCALE GENOMIC DNA]</scope>
    <source>
        <strain evidence="4 5">CCTCC AB2015357</strain>
    </source>
</reference>
<evidence type="ECO:0000256" key="2">
    <source>
        <dbReference type="PROSITE-ProRule" id="PRU01161"/>
    </source>
</evidence>
<feature type="domain" description="PNPLA" evidence="3">
    <location>
        <begin position="12"/>
        <end position="217"/>
    </location>
</feature>